<dbReference type="GO" id="GO:0006914">
    <property type="term" value="P:autophagy"/>
    <property type="evidence" value="ECO:0007669"/>
    <property type="project" value="UniProtKB-KW"/>
</dbReference>
<dbReference type="InterPro" id="IPR017441">
    <property type="entry name" value="Protein_kinase_ATP_BS"/>
</dbReference>
<dbReference type="InterPro" id="IPR000719">
    <property type="entry name" value="Prot_kinase_dom"/>
</dbReference>
<dbReference type="PANTHER" id="PTHR24348:SF68">
    <property type="entry name" value="SERINE_THREONINE-PROTEIN KINASE ATG1C"/>
    <property type="match status" value="1"/>
</dbReference>
<evidence type="ECO:0000256" key="7">
    <source>
        <dbReference type="ARBA" id="ARBA00022840"/>
    </source>
</evidence>
<keyword evidence="4 13" id="KW-0808">Transferase</keyword>
<feature type="region of interest" description="Disordered" evidence="11">
    <location>
        <begin position="370"/>
        <end position="391"/>
    </location>
</feature>
<feature type="compositionally biased region" description="Polar residues" evidence="11">
    <location>
        <begin position="468"/>
        <end position="482"/>
    </location>
</feature>
<proteinExistence type="predicted"/>
<dbReference type="SUPFAM" id="SSF56112">
    <property type="entry name" value="Protein kinase-like (PK-like)"/>
    <property type="match status" value="1"/>
</dbReference>
<dbReference type="GO" id="GO:0005524">
    <property type="term" value="F:ATP binding"/>
    <property type="evidence" value="ECO:0007669"/>
    <property type="project" value="UniProtKB-UniRule"/>
</dbReference>
<evidence type="ECO:0000259" key="12">
    <source>
        <dbReference type="PROSITE" id="PS50011"/>
    </source>
</evidence>
<dbReference type="GO" id="GO:0015031">
    <property type="term" value="P:protein transport"/>
    <property type="evidence" value="ECO:0007669"/>
    <property type="project" value="UniProtKB-KW"/>
</dbReference>
<feature type="domain" description="Protein kinase" evidence="12">
    <location>
        <begin position="20"/>
        <end position="276"/>
    </location>
</feature>
<reference evidence="13 14" key="1">
    <citation type="journal article" date="2017" name="Nature">
        <title>The Apostasia genome and the evolution of orchids.</title>
        <authorList>
            <person name="Zhang G.Q."/>
            <person name="Liu K.W."/>
            <person name="Li Z."/>
            <person name="Lohaus R."/>
            <person name="Hsiao Y.Y."/>
            <person name="Niu S.C."/>
            <person name="Wang J.Y."/>
            <person name="Lin Y.C."/>
            <person name="Xu Q."/>
            <person name="Chen L.J."/>
            <person name="Yoshida K."/>
            <person name="Fujiwara S."/>
            <person name="Wang Z.W."/>
            <person name="Zhang Y.Q."/>
            <person name="Mitsuda N."/>
            <person name="Wang M."/>
            <person name="Liu G.H."/>
            <person name="Pecoraro L."/>
            <person name="Huang H.X."/>
            <person name="Xiao X.J."/>
            <person name="Lin M."/>
            <person name="Wu X.Y."/>
            <person name="Wu W.L."/>
            <person name="Chen Y.Y."/>
            <person name="Chang S.B."/>
            <person name="Sakamoto S."/>
            <person name="Ohme-Takagi M."/>
            <person name="Yagi M."/>
            <person name="Zeng S.J."/>
            <person name="Shen C.Y."/>
            <person name="Yeh C.M."/>
            <person name="Luo Y.B."/>
            <person name="Tsai W.C."/>
            <person name="Van de Peer Y."/>
            <person name="Liu Z.J."/>
        </authorList>
    </citation>
    <scope>NUCLEOTIDE SEQUENCE [LARGE SCALE GENOMIC DNA]</scope>
    <source>
        <strain evidence="14">cv. Shenzhen</strain>
        <tissue evidence="13">Stem</tissue>
    </source>
</reference>
<feature type="region of interest" description="Disordered" evidence="11">
    <location>
        <begin position="468"/>
        <end position="487"/>
    </location>
</feature>
<dbReference type="EMBL" id="KZ451906">
    <property type="protein sequence ID" value="PKA63961.1"/>
    <property type="molecule type" value="Genomic_DNA"/>
</dbReference>
<dbReference type="STRING" id="1088818.A0A2I0B883"/>
<evidence type="ECO:0000256" key="8">
    <source>
        <dbReference type="ARBA" id="ARBA00022927"/>
    </source>
</evidence>
<keyword evidence="7 10" id="KW-0067">ATP-binding</keyword>
<keyword evidence="8" id="KW-0653">Protein transport</keyword>
<organism evidence="13 14">
    <name type="scientific">Apostasia shenzhenica</name>
    <dbReference type="NCBI Taxonomy" id="1088818"/>
    <lineage>
        <taxon>Eukaryota</taxon>
        <taxon>Viridiplantae</taxon>
        <taxon>Streptophyta</taxon>
        <taxon>Embryophyta</taxon>
        <taxon>Tracheophyta</taxon>
        <taxon>Spermatophyta</taxon>
        <taxon>Magnoliopsida</taxon>
        <taxon>Liliopsida</taxon>
        <taxon>Asparagales</taxon>
        <taxon>Orchidaceae</taxon>
        <taxon>Apostasioideae</taxon>
        <taxon>Apostasia</taxon>
    </lineage>
</organism>
<dbReference type="GO" id="GO:0010506">
    <property type="term" value="P:regulation of autophagy"/>
    <property type="evidence" value="ECO:0007669"/>
    <property type="project" value="InterPro"/>
</dbReference>
<keyword evidence="2" id="KW-0813">Transport</keyword>
<keyword evidence="5 10" id="KW-0547">Nucleotide-binding</keyword>
<dbReference type="Pfam" id="PF24497">
    <property type="entry name" value="MIT_ATG1"/>
    <property type="match status" value="1"/>
</dbReference>
<evidence type="ECO:0000256" key="11">
    <source>
        <dbReference type="SAM" id="MobiDB-lite"/>
    </source>
</evidence>
<dbReference type="InterPro" id="IPR011009">
    <property type="entry name" value="Kinase-like_dom_sf"/>
</dbReference>
<dbReference type="OrthoDB" id="346907at2759"/>
<keyword evidence="14" id="KW-1185">Reference proteome</keyword>
<dbReference type="PROSITE" id="PS00107">
    <property type="entry name" value="PROTEIN_KINASE_ATP"/>
    <property type="match status" value="1"/>
</dbReference>
<dbReference type="PROSITE" id="PS50011">
    <property type="entry name" value="PROTEIN_KINASE_DOM"/>
    <property type="match status" value="1"/>
</dbReference>
<dbReference type="AlphaFoldDB" id="A0A2I0B883"/>
<evidence type="ECO:0000313" key="13">
    <source>
        <dbReference type="EMBL" id="PKA63961.1"/>
    </source>
</evidence>
<dbReference type="CDD" id="cd14009">
    <property type="entry name" value="STKc_ATG1_ULK_like"/>
    <property type="match status" value="1"/>
</dbReference>
<dbReference type="FunFam" id="1.10.510.10:FF:000548">
    <property type="entry name" value="Serine/threonine-protein kinase ATG1"/>
    <property type="match status" value="1"/>
</dbReference>
<gene>
    <name evidence="13" type="primary">CIPK23</name>
    <name evidence="13" type="ORF">AXF42_Ash004973</name>
</gene>
<accession>A0A2I0B883</accession>
<evidence type="ECO:0000256" key="2">
    <source>
        <dbReference type="ARBA" id="ARBA00022448"/>
    </source>
</evidence>
<dbReference type="InterPro" id="IPR056281">
    <property type="entry name" value="MIT_ATG1a/b/c"/>
</dbReference>
<sequence>MASSGGGTGGYRGGRVVGDYMFGRQIGAGSFSVVWLARHRVHGVEVAVKEIVMEKLSKKLQESLLSEIVILKRIKHPNIIALHEIIEASRRVYLILEYCKGGDLSLYIQNHGRVPEATAKYFMQQLANGLQVLRENNLIHRDLKPQNLLLSTTDDNSVLKIADFGFARSLQPLGLAETLCGSPLYMAPEIMQLQKYDAKADLWSVGAILYQLVTGKTPFTGNTQIQLLHNIVNSNDLPFPLNINLSQDCIDLCKKLLRRNPVERLTFEEFFNHPFLSQSKVDDSSSQISSTECTPKRPSSYHEHCIPFRLEDVSCKPDRSLLAPRNSSPVRSTYGFDLEADKDSSGIISQKLGQISKSFSPNKFETSGFGNESYRQLSGDMKQDNDCSKGAKHDPTIVDSLELVDQDYVIVSGLPGEMPSSSLSIGDSRSLRYSSDCLPEKCQKSCGFSAPVPIVGAPINKFCPVGSMESQDSPASGTSQGSADIGDAFEKPPADCMTWIKSLQQYASVLSELVKEEIGSGRWLEAFSVQLVLLAVWKHALNICHTKATSAIEGSPSHEVKSQVNSKASPSIRNCFSSSNEFQVPDAVSSEIEREFLLSVELAEEIEKNMGQIDEAAEMPDAVEVIFQSALAWGRLGAVDEMMKNIKRAEAHYSKAACLLHFLLVEAPSLVLNPPVSLSNSDRYRLQTYIDMISNRHSQSRSQRMSLLKFEGQ</sequence>
<feature type="binding site" evidence="10">
    <location>
        <position position="49"/>
    </location>
    <ligand>
        <name>ATP</name>
        <dbReference type="ChEBI" id="CHEBI:30616"/>
    </ligand>
</feature>
<evidence type="ECO:0000256" key="5">
    <source>
        <dbReference type="ARBA" id="ARBA00022741"/>
    </source>
</evidence>
<keyword evidence="3" id="KW-0723">Serine/threonine-protein kinase</keyword>
<protein>
    <submittedName>
        <fullName evidence="13">CBL-interacting serine/threonine-protein kinase 23</fullName>
        <ecNumber evidence="13">2.7.11.1</ecNumber>
    </submittedName>
</protein>
<dbReference type="GO" id="GO:0004674">
    <property type="term" value="F:protein serine/threonine kinase activity"/>
    <property type="evidence" value="ECO:0007669"/>
    <property type="project" value="UniProtKB-KW"/>
</dbReference>
<dbReference type="InterPro" id="IPR008271">
    <property type="entry name" value="Ser/Thr_kinase_AS"/>
</dbReference>
<dbReference type="Gene3D" id="1.10.510.10">
    <property type="entry name" value="Transferase(Phosphotransferase) domain 1"/>
    <property type="match status" value="1"/>
</dbReference>
<evidence type="ECO:0000256" key="10">
    <source>
        <dbReference type="PROSITE-ProRule" id="PRU10141"/>
    </source>
</evidence>
<dbReference type="PROSITE" id="PS00108">
    <property type="entry name" value="PROTEIN_KINASE_ST"/>
    <property type="match status" value="1"/>
</dbReference>
<evidence type="ECO:0000256" key="6">
    <source>
        <dbReference type="ARBA" id="ARBA00022777"/>
    </source>
</evidence>
<keyword evidence="9" id="KW-0072">Autophagy</keyword>
<feature type="compositionally biased region" description="Basic and acidic residues" evidence="11">
    <location>
        <begin position="381"/>
        <end position="391"/>
    </location>
</feature>
<dbReference type="InterPro" id="IPR045269">
    <property type="entry name" value="Atg1-like"/>
</dbReference>
<evidence type="ECO:0000256" key="1">
    <source>
        <dbReference type="ARBA" id="ARBA00004419"/>
    </source>
</evidence>
<dbReference type="GO" id="GO:0005776">
    <property type="term" value="C:autophagosome"/>
    <property type="evidence" value="ECO:0007669"/>
    <property type="project" value="UniProtKB-SubCell"/>
</dbReference>
<evidence type="ECO:0000256" key="9">
    <source>
        <dbReference type="ARBA" id="ARBA00023006"/>
    </source>
</evidence>
<evidence type="ECO:0000313" key="14">
    <source>
        <dbReference type="Proteomes" id="UP000236161"/>
    </source>
</evidence>
<comment type="subcellular location">
    <subcellularLocation>
        <location evidence="1">Cytoplasmic vesicle</location>
        <location evidence="1">Autophagosome</location>
    </subcellularLocation>
</comment>
<evidence type="ECO:0000256" key="4">
    <source>
        <dbReference type="ARBA" id="ARBA00022679"/>
    </source>
</evidence>
<dbReference type="Pfam" id="PF00069">
    <property type="entry name" value="Pkinase"/>
    <property type="match status" value="1"/>
</dbReference>
<name>A0A2I0B883_9ASPA</name>
<dbReference type="SMART" id="SM00220">
    <property type="entry name" value="S_TKc"/>
    <property type="match status" value="1"/>
</dbReference>
<dbReference type="Proteomes" id="UP000236161">
    <property type="component" value="Unassembled WGS sequence"/>
</dbReference>
<keyword evidence="6 13" id="KW-0418">Kinase</keyword>
<dbReference type="EC" id="2.7.11.1" evidence="13"/>
<dbReference type="PANTHER" id="PTHR24348">
    <property type="entry name" value="SERINE/THREONINE-PROTEIN KINASE UNC-51-RELATED"/>
    <property type="match status" value="1"/>
</dbReference>
<dbReference type="FunFam" id="3.30.200.20:FF:000003">
    <property type="entry name" value="Non-specific serine/threonine protein kinase"/>
    <property type="match status" value="1"/>
</dbReference>
<evidence type="ECO:0000256" key="3">
    <source>
        <dbReference type="ARBA" id="ARBA00022527"/>
    </source>
</evidence>